<gene>
    <name evidence="2" type="ORF">ETH_00008175</name>
</gene>
<keyword evidence="3" id="KW-1185">Reference proteome</keyword>
<dbReference type="AlphaFoldDB" id="U6KJQ7"/>
<evidence type="ECO:0000313" key="3">
    <source>
        <dbReference type="Proteomes" id="UP000030747"/>
    </source>
</evidence>
<proteinExistence type="predicted"/>
<reference evidence="2" key="1">
    <citation type="submission" date="2013-10" db="EMBL/GenBank/DDBJ databases">
        <title>Genomic analysis of the causative agents of coccidiosis in chickens.</title>
        <authorList>
            <person name="Reid A.J."/>
            <person name="Blake D."/>
            <person name="Billington K."/>
            <person name="Browne H."/>
            <person name="Dunn M."/>
            <person name="Hung S."/>
            <person name="Kawahara F."/>
            <person name="Miranda-Saavedra D."/>
            <person name="Mourier T."/>
            <person name="Nagra H."/>
            <person name="Otto T.D."/>
            <person name="Rawlings N."/>
            <person name="Sanchez A."/>
            <person name="Sanders M."/>
            <person name="Subramaniam C."/>
            <person name="Tay Y."/>
            <person name="Dear P."/>
            <person name="Doerig C."/>
            <person name="Gruber A."/>
            <person name="Parkinson J."/>
            <person name="Shirley M."/>
            <person name="Wan K.L."/>
            <person name="Berriman M."/>
            <person name="Tomley F."/>
            <person name="Pain A."/>
        </authorList>
    </citation>
    <scope>NUCLEOTIDE SEQUENCE [LARGE SCALE GENOMIC DNA]</scope>
    <source>
        <strain evidence="2">Houghton</strain>
    </source>
</reference>
<feature type="compositionally biased region" description="Low complexity" evidence="1">
    <location>
        <begin position="19"/>
        <end position="47"/>
    </location>
</feature>
<feature type="compositionally biased region" description="Acidic residues" evidence="1">
    <location>
        <begin position="1"/>
        <end position="16"/>
    </location>
</feature>
<protein>
    <submittedName>
        <fullName evidence="2">Uncharacterized protein</fullName>
    </submittedName>
</protein>
<evidence type="ECO:0000313" key="2">
    <source>
        <dbReference type="EMBL" id="CDJ38265.1"/>
    </source>
</evidence>
<evidence type="ECO:0000256" key="1">
    <source>
        <dbReference type="SAM" id="MobiDB-lite"/>
    </source>
</evidence>
<dbReference type="RefSeq" id="XP_013229103.1">
    <property type="nucleotide sequence ID" value="XM_013373649.1"/>
</dbReference>
<name>U6KJQ7_EIMTE</name>
<reference evidence="2" key="2">
    <citation type="submission" date="2013-10" db="EMBL/GenBank/DDBJ databases">
        <authorList>
            <person name="Aslett M."/>
        </authorList>
    </citation>
    <scope>NUCLEOTIDE SEQUENCE [LARGE SCALE GENOMIC DNA]</scope>
    <source>
        <strain evidence="2">Houghton</strain>
    </source>
</reference>
<accession>U6KJQ7</accession>
<feature type="region of interest" description="Disordered" evidence="1">
    <location>
        <begin position="1"/>
        <end position="61"/>
    </location>
</feature>
<dbReference type="VEuPathDB" id="ToxoDB:ETH_00008175"/>
<dbReference type="Proteomes" id="UP000030747">
    <property type="component" value="Unassembled WGS sequence"/>
</dbReference>
<dbReference type="EMBL" id="HG673825">
    <property type="protein sequence ID" value="CDJ38265.1"/>
    <property type="molecule type" value="Genomic_DNA"/>
</dbReference>
<dbReference type="OrthoDB" id="20381at2759"/>
<organism evidence="2 3">
    <name type="scientific">Eimeria tenella</name>
    <name type="common">Coccidian parasite</name>
    <dbReference type="NCBI Taxonomy" id="5802"/>
    <lineage>
        <taxon>Eukaryota</taxon>
        <taxon>Sar</taxon>
        <taxon>Alveolata</taxon>
        <taxon>Apicomplexa</taxon>
        <taxon>Conoidasida</taxon>
        <taxon>Coccidia</taxon>
        <taxon>Eucoccidiorida</taxon>
        <taxon>Eimeriorina</taxon>
        <taxon>Eimeriidae</taxon>
        <taxon>Eimeria</taxon>
    </lineage>
</organism>
<dbReference type="GeneID" id="25250837"/>
<dbReference type="VEuPathDB" id="ToxoDB:ETH2_1060200"/>
<sequence length="118" mass="11973">MAVAETWEDLLDELEEPTPAASPAAAAAKPAAAGKKAGAATPKGFAAENTPLSDPISERLRRQKLVEENEKRLMDDLFADCDQPDGTAAAAAATAAAAAAESKQRAALAAKAAKTLAS</sequence>